<accession>A0A0G1KV75</accession>
<sequence length="210" mass="25225">MGKEYDLMYELGRGNWIDAIAGEAVMLGFTLRDAELEVRGAELADLVKKIRYDDDEFYKVEVYARSLEMELSRIKDEIKKTIFIDKIRKEEKPRWPTRDWEYELLFVEGKYQIWMNLLDYNDQILLTNPEKTLAEEGIRQFFSDPSFKNYRYLYEETENQGQKFRVMVWRDFDGKILRKIVNHDHADGGINKGWLEKYFFDDFGRYPAFG</sequence>
<evidence type="ECO:0000313" key="1">
    <source>
        <dbReference type="EMBL" id="KKT51804.1"/>
    </source>
</evidence>
<proteinExistence type="predicted"/>
<dbReference type="Proteomes" id="UP000034006">
    <property type="component" value="Unassembled WGS sequence"/>
</dbReference>
<evidence type="ECO:0000313" key="2">
    <source>
        <dbReference type="Proteomes" id="UP000034006"/>
    </source>
</evidence>
<dbReference type="AlphaFoldDB" id="A0A0G1KV75"/>
<comment type="caution">
    <text evidence="1">The sequence shown here is derived from an EMBL/GenBank/DDBJ whole genome shotgun (WGS) entry which is preliminary data.</text>
</comment>
<organism evidence="1 2">
    <name type="scientific">Candidatus Collierbacteria bacterium GW2011_GWB2_44_22</name>
    <dbReference type="NCBI Taxonomy" id="1618387"/>
    <lineage>
        <taxon>Bacteria</taxon>
        <taxon>Candidatus Collieribacteriota</taxon>
    </lineage>
</organism>
<reference evidence="1 2" key="1">
    <citation type="journal article" date="2015" name="Nature">
        <title>rRNA introns, odd ribosomes, and small enigmatic genomes across a large radiation of phyla.</title>
        <authorList>
            <person name="Brown C.T."/>
            <person name="Hug L.A."/>
            <person name="Thomas B.C."/>
            <person name="Sharon I."/>
            <person name="Castelle C.J."/>
            <person name="Singh A."/>
            <person name="Wilkins M.J."/>
            <person name="Williams K.H."/>
            <person name="Banfield J.F."/>
        </authorList>
    </citation>
    <scope>NUCLEOTIDE SEQUENCE [LARGE SCALE GENOMIC DNA]</scope>
</reference>
<dbReference type="EMBL" id="LCIH01000008">
    <property type="protein sequence ID" value="KKT51804.1"/>
    <property type="molecule type" value="Genomic_DNA"/>
</dbReference>
<name>A0A0G1KV75_9BACT</name>
<protein>
    <submittedName>
        <fullName evidence="1">Uncharacterized protein</fullName>
    </submittedName>
</protein>
<gene>
    <name evidence="1" type="ORF">UW44_C0008G0126</name>
</gene>